<sequence length="118" mass="13547">MYKLKDIKANALRDIPINGQKEIIEQTGSPLILEDGYSLIKKQTQHFTIDDPLAKQADRLLFELLENHQKNSDQKTVKQVSEKAVVLLSKDAIRIRENERLRVLTLLKLKLTLNLKSA</sequence>
<keyword evidence="2" id="KW-1185">Reference proteome</keyword>
<evidence type="ECO:0000313" key="1">
    <source>
        <dbReference type="EMBL" id="MFC4633521.1"/>
    </source>
</evidence>
<name>A0ABV9HTQ8_9FLAO</name>
<evidence type="ECO:0000313" key="2">
    <source>
        <dbReference type="Proteomes" id="UP001596043"/>
    </source>
</evidence>
<comment type="caution">
    <text evidence="1">The sequence shown here is derived from an EMBL/GenBank/DDBJ whole genome shotgun (WGS) entry which is preliminary data.</text>
</comment>
<dbReference type="RefSeq" id="WP_379977728.1">
    <property type="nucleotide sequence ID" value="NZ_JBHSFV010000002.1"/>
</dbReference>
<dbReference type="Proteomes" id="UP001596043">
    <property type="component" value="Unassembled WGS sequence"/>
</dbReference>
<organism evidence="1 2">
    <name type="scientific">Dokdonia ponticola</name>
    <dbReference type="NCBI Taxonomy" id="2041041"/>
    <lineage>
        <taxon>Bacteria</taxon>
        <taxon>Pseudomonadati</taxon>
        <taxon>Bacteroidota</taxon>
        <taxon>Flavobacteriia</taxon>
        <taxon>Flavobacteriales</taxon>
        <taxon>Flavobacteriaceae</taxon>
        <taxon>Dokdonia</taxon>
    </lineage>
</organism>
<gene>
    <name evidence="1" type="ORF">ACFO3O_06360</name>
</gene>
<proteinExistence type="predicted"/>
<accession>A0ABV9HTQ8</accession>
<reference evidence="2" key="1">
    <citation type="journal article" date="2019" name="Int. J. Syst. Evol. Microbiol.">
        <title>The Global Catalogue of Microorganisms (GCM) 10K type strain sequencing project: providing services to taxonomists for standard genome sequencing and annotation.</title>
        <authorList>
            <consortium name="The Broad Institute Genomics Platform"/>
            <consortium name="The Broad Institute Genome Sequencing Center for Infectious Disease"/>
            <person name="Wu L."/>
            <person name="Ma J."/>
        </authorList>
    </citation>
    <scope>NUCLEOTIDE SEQUENCE [LARGE SCALE GENOMIC DNA]</scope>
    <source>
        <strain evidence="2">YJ-61-S</strain>
    </source>
</reference>
<dbReference type="EMBL" id="JBHSFV010000002">
    <property type="protein sequence ID" value="MFC4633521.1"/>
    <property type="molecule type" value="Genomic_DNA"/>
</dbReference>
<protein>
    <submittedName>
        <fullName evidence="1">Uncharacterized protein</fullName>
    </submittedName>
</protein>